<evidence type="ECO:0000313" key="15">
    <source>
        <dbReference type="EMBL" id="QDQ74674.1"/>
    </source>
</evidence>
<dbReference type="HAMAP" id="MF_00233">
    <property type="entry name" value="LolB"/>
    <property type="match status" value="1"/>
</dbReference>
<dbReference type="GO" id="GO:0044874">
    <property type="term" value="P:lipoprotein localization to outer membrane"/>
    <property type="evidence" value="ECO:0007669"/>
    <property type="project" value="UniProtKB-UniRule"/>
</dbReference>
<keyword evidence="9 13" id="KW-0564">Palmitate</keyword>
<dbReference type="Proteomes" id="UP000315891">
    <property type="component" value="Chromosome"/>
</dbReference>
<evidence type="ECO:0000256" key="14">
    <source>
        <dbReference type="SAM" id="SignalP"/>
    </source>
</evidence>
<gene>
    <name evidence="13 15" type="primary">lolB</name>
    <name evidence="15" type="ORF">FNZ56_12660</name>
</gene>
<evidence type="ECO:0000256" key="9">
    <source>
        <dbReference type="ARBA" id="ARBA00023139"/>
    </source>
</evidence>
<organism evidence="15 16">
    <name type="scientific">Pseudoluteimonas lycopersici</name>
    <dbReference type="NCBI Taxonomy" id="1324796"/>
    <lineage>
        <taxon>Bacteria</taxon>
        <taxon>Pseudomonadati</taxon>
        <taxon>Pseudomonadota</taxon>
        <taxon>Gammaproteobacteria</taxon>
        <taxon>Lysobacterales</taxon>
        <taxon>Lysobacteraceae</taxon>
        <taxon>Pseudoluteimonas</taxon>
    </lineage>
</organism>
<keyword evidence="16" id="KW-1185">Reference proteome</keyword>
<dbReference type="SUPFAM" id="SSF89392">
    <property type="entry name" value="Prokaryotic lipoproteins and lipoprotein localization factors"/>
    <property type="match status" value="1"/>
</dbReference>
<dbReference type="InterPro" id="IPR004565">
    <property type="entry name" value="OM_lipoprot_LolB"/>
</dbReference>
<evidence type="ECO:0000256" key="4">
    <source>
        <dbReference type="ARBA" id="ARBA00016202"/>
    </source>
</evidence>
<feature type="chain" id="PRO_5021881145" description="Outer-membrane lipoprotein LolB" evidence="14">
    <location>
        <begin position="21"/>
        <end position="213"/>
    </location>
</feature>
<keyword evidence="12 13" id="KW-0449">Lipoprotein</keyword>
<keyword evidence="5 13" id="KW-0813">Transport</keyword>
<dbReference type="AlphaFoldDB" id="A0A516V874"/>
<comment type="subunit">
    <text evidence="3 13">Monomer.</text>
</comment>
<dbReference type="RefSeq" id="WP_143880183.1">
    <property type="nucleotide sequence ID" value="NZ_BAABLZ010000001.1"/>
</dbReference>
<protein>
    <recommendedName>
        <fullName evidence="4 13">Outer-membrane lipoprotein LolB</fullName>
    </recommendedName>
</protein>
<dbReference type="NCBIfam" id="TIGR00548">
    <property type="entry name" value="lolB"/>
    <property type="match status" value="1"/>
</dbReference>
<dbReference type="Gene3D" id="2.50.20.10">
    <property type="entry name" value="Lipoprotein localisation LolA/LolB/LppX"/>
    <property type="match status" value="1"/>
</dbReference>
<keyword evidence="11 13" id="KW-0998">Cell outer membrane</keyword>
<dbReference type="PROSITE" id="PS51257">
    <property type="entry name" value="PROKAR_LIPOPROTEIN"/>
    <property type="match status" value="1"/>
</dbReference>
<dbReference type="EMBL" id="CP041742">
    <property type="protein sequence ID" value="QDQ74674.1"/>
    <property type="molecule type" value="Genomic_DNA"/>
</dbReference>
<comment type="similarity">
    <text evidence="2 13">Belongs to the LolB family.</text>
</comment>
<comment type="subcellular location">
    <subcellularLocation>
        <location evidence="1 13">Cell outer membrane</location>
        <topology evidence="1 13">Lipid-anchor</topology>
    </subcellularLocation>
</comment>
<dbReference type="GO" id="GO:0009279">
    <property type="term" value="C:cell outer membrane"/>
    <property type="evidence" value="ECO:0007669"/>
    <property type="project" value="UniProtKB-SubCell"/>
</dbReference>
<feature type="signal peptide" evidence="14">
    <location>
        <begin position="1"/>
        <end position="20"/>
    </location>
</feature>
<evidence type="ECO:0000256" key="8">
    <source>
        <dbReference type="ARBA" id="ARBA00023136"/>
    </source>
</evidence>
<evidence type="ECO:0000256" key="1">
    <source>
        <dbReference type="ARBA" id="ARBA00004459"/>
    </source>
</evidence>
<dbReference type="CDD" id="cd16326">
    <property type="entry name" value="LolB"/>
    <property type="match status" value="1"/>
</dbReference>
<evidence type="ECO:0000256" key="12">
    <source>
        <dbReference type="ARBA" id="ARBA00023288"/>
    </source>
</evidence>
<evidence type="ECO:0000256" key="7">
    <source>
        <dbReference type="ARBA" id="ARBA00022927"/>
    </source>
</evidence>
<sequence length="213" mass="22602">MKLFRLFAIVVAASLASACAMHPVKQSVSVGSPTCASSNECAEAREAAVWNANVWSLAGRIAVSNGRDGGSGRIEWSEDDEFFSVVFSAPITRQSWRLSMDETGATLTGLKGGPRTGNDPTALVREATGWEIPIDAMTAWVRGVPASEATPAATQYDALGRLSHLEEDGWVIDYGWPDAPTTNPVMPSRIEAVRGTAKVRLVVDAWTLGAGAP</sequence>
<dbReference type="InterPro" id="IPR029046">
    <property type="entry name" value="LolA/LolB/LppX"/>
</dbReference>
<accession>A0A516V874</accession>
<proteinExistence type="inferred from homology"/>
<evidence type="ECO:0000256" key="10">
    <source>
        <dbReference type="ARBA" id="ARBA00023186"/>
    </source>
</evidence>
<dbReference type="OrthoDB" id="9797618at2"/>
<keyword evidence="10 13" id="KW-0143">Chaperone</keyword>
<name>A0A516V874_9GAMM</name>
<reference evidence="15 16" key="1">
    <citation type="submission" date="2019-07" db="EMBL/GenBank/DDBJ databases">
        <title>Lysobacter weifangensis sp. nov., isolated from bensulfuron-methyl contaminated farmland soil.</title>
        <authorList>
            <person name="Zhao H."/>
        </authorList>
    </citation>
    <scope>NUCLEOTIDE SEQUENCE [LARGE SCALE GENOMIC DNA]</scope>
    <source>
        <strain evidence="15 16">CC-Bw-6</strain>
    </source>
</reference>
<keyword evidence="7 13" id="KW-0653">Protein transport</keyword>
<dbReference type="Pfam" id="PF03550">
    <property type="entry name" value="LolB"/>
    <property type="match status" value="1"/>
</dbReference>
<evidence type="ECO:0000256" key="11">
    <source>
        <dbReference type="ARBA" id="ARBA00023237"/>
    </source>
</evidence>
<evidence type="ECO:0000256" key="2">
    <source>
        <dbReference type="ARBA" id="ARBA00009696"/>
    </source>
</evidence>
<evidence type="ECO:0000256" key="13">
    <source>
        <dbReference type="HAMAP-Rule" id="MF_00233"/>
    </source>
</evidence>
<keyword evidence="6 13" id="KW-0732">Signal</keyword>
<evidence type="ECO:0000313" key="16">
    <source>
        <dbReference type="Proteomes" id="UP000315891"/>
    </source>
</evidence>
<dbReference type="GO" id="GO:0015031">
    <property type="term" value="P:protein transport"/>
    <property type="evidence" value="ECO:0007669"/>
    <property type="project" value="UniProtKB-KW"/>
</dbReference>
<evidence type="ECO:0000256" key="5">
    <source>
        <dbReference type="ARBA" id="ARBA00022448"/>
    </source>
</evidence>
<keyword evidence="8 13" id="KW-0472">Membrane</keyword>
<comment type="function">
    <text evidence="13">Plays a critical role in the incorporation of lipoproteins in the outer membrane after they are released by the LolA protein.</text>
</comment>
<evidence type="ECO:0000256" key="3">
    <source>
        <dbReference type="ARBA" id="ARBA00011245"/>
    </source>
</evidence>
<evidence type="ECO:0000256" key="6">
    <source>
        <dbReference type="ARBA" id="ARBA00022729"/>
    </source>
</evidence>